<keyword evidence="2 6" id="KW-0732">Signal</keyword>
<dbReference type="PANTHER" id="PTHR22835:SF292">
    <property type="entry name" value="ESTERASE-LIKE ISOFORM X1"/>
    <property type="match status" value="1"/>
</dbReference>
<dbReference type="PANTHER" id="PTHR22835">
    <property type="entry name" value="ZINC FINGER FYVE DOMAIN CONTAINING PROTEIN"/>
    <property type="match status" value="1"/>
</dbReference>
<dbReference type="CDD" id="cd01837">
    <property type="entry name" value="SGNH_plant_lipase_like"/>
    <property type="match status" value="1"/>
</dbReference>
<evidence type="ECO:0000256" key="4">
    <source>
        <dbReference type="ARBA" id="ARBA00023180"/>
    </source>
</evidence>
<keyword evidence="3" id="KW-0378">Hydrolase</keyword>
<evidence type="ECO:0000256" key="3">
    <source>
        <dbReference type="ARBA" id="ARBA00022801"/>
    </source>
</evidence>
<dbReference type="GO" id="GO:0016788">
    <property type="term" value="F:hydrolase activity, acting on ester bonds"/>
    <property type="evidence" value="ECO:0007669"/>
    <property type="project" value="InterPro"/>
</dbReference>
<dbReference type="AlphaFoldDB" id="A0A8X7XS68"/>
<feature type="chain" id="PRO_5036477894" evidence="6">
    <location>
        <begin position="24"/>
        <end position="445"/>
    </location>
</feature>
<organism evidence="7 8">
    <name type="scientific">Populus tomentosa</name>
    <name type="common">Chinese white poplar</name>
    <dbReference type="NCBI Taxonomy" id="118781"/>
    <lineage>
        <taxon>Eukaryota</taxon>
        <taxon>Viridiplantae</taxon>
        <taxon>Streptophyta</taxon>
        <taxon>Embryophyta</taxon>
        <taxon>Tracheophyta</taxon>
        <taxon>Spermatophyta</taxon>
        <taxon>Magnoliopsida</taxon>
        <taxon>eudicotyledons</taxon>
        <taxon>Gunneridae</taxon>
        <taxon>Pentapetalae</taxon>
        <taxon>rosids</taxon>
        <taxon>fabids</taxon>
        <taxon>Malpighiales</taxon>
        <taxon>Salicaceae</taxon>
        <taxon>Saliceae</taxon>
        <taxon>Populus</taxon>
    </lineage>
</organism>
<keyword evidence="4" id="KW-0325">Glycoprotein</keyword>
<evidence type="ECO:0000256" key="5">
    <source>
        <dbReference type="SAM" id="MobiDB-lite"/>
    </source>
</evidence>
<dbReference type="OrthoDB" id="1600564at2759"/>
<comment type="similarity">
    <text evidence="1">Belongs to the 'GDSL' lipolytic enzyme family.</text>
</comment>
<evidence type="ECO:0000256" key="6">
    <source>
        <dbReference type="SAM" id="SignalP"/>
    </source>
</evidence>
<sequence>MTNISSFCLVFSTLLTIFNPISALKSCEFPAIFNFGDSNSDTGGFVASFPPLNPPYGETYFRMPAGRFSDGRLIIDFVGKTVAAYADYNLGFHLCHAERGEEGEEGGCKLKEETDTKGRRGRMQEESQETDTERRRGMMKIEAKSLNLSFLSAYLDSLGTNFTVGANFATASSTITLPARIIPANNGFSPFYFLVQYNQFEQLKARSQLIRKQGGVFARLMPKKEYFQKALYTFDIGQNDLGAGFFGNKSVEEVNASVPIIVNTFLTDVKSIYNSGARSFWIHNTGPIGCLGYILANFPSAEKDSVGCAKSYNEVAQYFNYELKETVLHLRRVFPSAAFTYVDVYSVKYSLFSEPKKHGFELPLVACCGSGGMYNYNSSAGCGATITVNGTQITVGSCDDPSVRVVWDGIHYTDAANKFVFEQISTGAFSDPPIPLKMACHRTVG</sequence>
<dbReference type="Gene3D" id="3.40.50.1110">
    <property type="entry name" value="SGNH hydrolase"/>
    <property type="match status" value="2"/>
</dbReference>
<dbReference type="Proteomes" id="UP000886885">
    <property type="component" value="Unassembled WGS sequence"/>
</dbReference>
<dbReference type="Pfam" id="PF00657">
    <property type="entry name" value="Lipase_GDSL"/>
    <property type="match status" value="1"/>
</dbReference>
<dbReference type="InterPro" id="IPR001087">
    <property type="entry name" value="GDSL"/>
</dbReference>
<feature type="region of interest" description="Disordered" evidence="5">
    <location>
        <begin position="103"/>
        <end position="135"/>
    </location>
</feature>
<reference evidence="7" key="1">
    <citation type="journal article" date="2020" name="bioRxiv">
        <title>Hybrid origin of Populus tomentosa Carr. identified through genome sequencing and phylogenomic analysis.</title>
        <authorList>
            <person name="An X."/>
            <person name="Gao K."/>
            <person name="Chen Z."/>
            <person name="Li J."/>
            <person name="Yang X."/>
            <person name="Yang X."/>
            <person name="Zhou J."/>
            <person name="Guo T."/>
            <person name="Zhao T."/>
            <person name="Huang S."/>
            <person name="Miao D."/>
            <person name="Khan W.U."/>
            <person name="Rao P."/>
            <person name="Ye M."/>
            <person name="Lei B."/>
            <person name="Liao W."/>
            <person name="Wang J."/>
            <person name="Ji L."/>
            <person name="Li Y."/>
            <person name="Guo B."/>
            <person name="Mustafa N.S."/>
            <person name="Li S."/>
            <person name="Yun Q."/>
            <person name="Keller S.R."/>
            <person name="Mao J."/>
            <person name="Zhang R."/>
            <person name="Strauss S.H."/>
        </authorList>
    </citation>
    <scope>NUCLEOTIDE SEQUENCE</scope>
    <source>
        <strain evidence="7">GM15</strain>
        <tissue evidence="7">Leaf</tissue>
    </source>
</reference>
<evidence type="ECO:0000256" key="1">
    <source>
        <dbReference type="ARBA" id="ARBA00008668"/>
    </source>
</evidence>
<keyword evidence="8" id="KW-1185">Reference proteome</keyword>
<dbReference type="InterPro" id="IPR036514">
    <property type="entry name" value="SGNH_hydro_sf"/>
</dbReference>
<comment type="caution">
    <text evidence="7">The sequence shown here is derived from an EMBL/GenBank/DDBJ whole genome shotgun (WGS) entry which is preliminary data.</text>
</comment>
<accession>A0A8X7XS68</accession>
<dbReference type="InterPro" id="IPR035669">
    <property type="entry name" value="SGNH_plant_lipase-like"/>
</dbReference>
<proteinExistence type="inferred from homology"/>
<evidence type="ECO:0000313" key="8">
    <source>
        <dbReference type="Proteomes" id="UP000886885"/>
    </source>
</evidence>
<name>A0A8X7XS68_POPTO</name>
<evidence type="ECO:0000256" key="2">
    <source>
        <dbReference type="ARBA" id="ARBA00022729"/>
    </source>
</evidence>
<feature type="signal peptide" evidence="6">
    <location>
        <begin position="1"/>
        <end position="23"/>
    </location>
</feature>
<gene>
    <name evidence="7" type="ORF">POTOM_060290</name>
</gene>
<evidence type="ECO:0000313" key="7">
    <source>
        <dbReference type="EMBL" id="KAG6736815.1"/>
    </source>
</evidence>
<protein>
    <submittedName>
        <fullName evidence="7">Uncharacterized protein</fullName>
    </submittedName>
</protein>
<dbReference type="EMBL" id="JAAWWB010000463">
    <property type="protein sequence ID" value="KAG6736815.1"/>
    <property type="molecule type" value="Genomic_DNA"/>
</dbReference>